<protein>
    <submittedName>
        <fullName evidence="2">YabP/YqfC family sporulation protein</fullName>
    </submittedName>
</protein>
<evidence type="ECO:0000313" key="3">
    <source>
        <dbReference type="Proteomes" id="UP000824130"/>
    </source>
</evidence>
<evidence type="ECO:0000313" key="2">
    <source>
        <dbReference type="EMBL" id="HIU96551.1"/>
    </source>
</evidence>
<dbReference type="Pfam" id="PF07873">
    <property type="entry name" value="YabP"/>
    <property type="match status" value="1"/>
</dbReference>
<proteinExistence type="predicted"/>
<gene>
    <name evidence="2" type="ORF">IAD25_07605</name>
</gene>
<reference evidence="2" key="1">
    <citation type="submission" date="2020-10" db="EMBL/GenBank/DDBJ databases">
        <authorList>
            <person name="Gilroy R."/>
        </authorList>
    </citation>
    <scope>NUCLEOTIDE SEQUENCE</scope>
    <source>
        <strain evidence="2">ChiSjej4B22-8349</strain>
    </source>
</reference>
<dbReference type="AlphaFoldDB" id="A0A9D1SVT0"/>
<feature type="compositionally biased region" description="Basic and acidic residues" evidence="1">
    <location>
        <begin position="80"/>
        <end position="91"/>
    </location>
</feature>
<dbReference type="EMBL" id="DVOB01000162">
    <property type="protein sequence ID" value="HIU96551.1"/>
    <property type="molecule type" value="Genomic_DNA"/>
</dbReference>
<reference evidence="2" key="2">
    <citation type="journal article" date="2021" name="PeerJ">
        <title>Extensive microbial diversity within the chicken gut microbiome revealed by metagenomics and culture.</title>
        <authorList>
            <person name="Gilroy R."/>
            <person name="Ravi A."/>
            <person name="Getino M."/>
            <person name="Pursley I."/>
            <person name="Horton D.L."/>
            <person name="Alikhan N.F."/>
            <person name="Baker D."/>
            <person name="Gharbi K."/>
            <person name="Hall N."/>
            <person name="Watson M."/>
            <person name="Adriaenssens E.M."/>
            <person name="Foster-Nyarko E."/>
            <person name="Jarju S."/>
            <person name="Secka A."/>
            <person name="Antonio M."/>
            <person name="Oren A."/>
            <person name="Chaudhuri R.R."/>
            <person name="La Ragione R."/>
            <person name="Hildebrand F."/>
            <person name="Pallen M.J."/>
        </authorList>
    </citation>
    <scope>NUCLEOTIDE SEQUENCE</scope>
    <source>
        <strain evidence="2">ChiSjej4B22-8349</strain>
    </source>
</reference>
<feature type="compositionally biased region" description="Polar residues" evidence="1">
    <location>
        <begin position="70"/>
        <end position="79"/>
    </location>
</feature>
<feature type="region of interest" description="Disordered" evidence="1">
    <location>
        <begin position="54"/>
        <end position="99"/>
    </location>
</feature>
<sequence length="99" mass="11080">MLDNVKKVMLLTDSKIVVYNGQKYTSVEGQGFIVTELKEGRMLVSGEVEEIRFFSPSHEGKDRGDKSQRYHQQVHQQGDTAEKSQMEEHAGVHCGGGRG</sequence>
<name>A0A9D1SVT0_9FIRM</name>
<evidence type="ECO:0000256" key="1">
    <source>
        <dbReference type="SAM" id="MobiDB-lite"/>
    </source>
</evidence>
<dbReference type="InterPro" id="IPR022476">
    <property type="entry name" value="Spore_YabP/YqfC"/>
</dbReference>
<accession>A0A9D1SVT0</accession>
<dbReference type="Proteomes" id="UP000824130">
    <property type="component" value="Unassembled WGS sequence"/>
</dbReference>
<feature type="compositionally biased region" description="Basic and acidic residues" evidence="1">
    <location>
        <begin position="58"/>
        <end position="68"/>
    </location>
</feature>
<comment type="caution">
    <text evidence="2">The sequence shown here is derived from an EMBL/GenBank/DDBJ whole genome shotgun (WGS) entry which is preliminary data.</text>
</comment>
<organism evidence="2 3">
    <name type="scientific">Candidatus Allocopromorpha excrementipullorum</name>
    <dbReference type="NCBI Taxonomy" id="2840743"/>
    <lineage>
        <taxon>Bacteria</taxon>
        <taxon>Bacillati</taxon>
        <taxon>Bacillota</taxon>
        <taxon>Clostridia</taxon>
        <taxon>Eubacteriales</taxon>
        <taxon>Eubacteriaceae</taxon>
        <taxon>Eubacteriaceae incertae sedis</taxon>
        <taxon>Candidatus Allocopromorpha</taxon>
    </lineage>
</organism>